<protein>
    <recommendedName>
        <fullName evidence="4">YHS domain protein</fullName>
    </recommendedName>
</protein>
<comment type="caution">
    <text evidence="2">The sequence shown here is derived from an EMBL/GenBank/DDBJ whole genome shotgun (WGS) entry which is preliminary data.</text>
</comment>
<dbReference type="NCBIfam" id="NF041384">
    <property type="entry name" value="YHS_seleno_dom"/>
    <property type="match status" value="1"/>
</dbReference>
<keyword evidence="3" id="KW-1185">Reference proteome</keyword>
<feature type="signal peptide" evidence="1">
    <location>
        <begin position="1"/>
        <end position="39"/>
    </location>
</feature>
<proteinExistence type="predicted"/>
<evidence type="ECO:0000256" key="1">
    <source>
        <dbReference type="SAM" id="SignalP"/>
    </source>
</evidence>
<gene>
    <name evidence="2" type="ORF">GCM10011444_23950</name>
</gene>
<reference evidence="3" key="1">
    <citation type="journal article" date="2019" name="Int. J. Syst. Evol. Microbiol.">
        <title>The Global Catalogue of Microorganisms (GCM) 10K type strain sequencing project: providing services to taxonomists for standard genome sequencing and annotation.</title>
        <authorList>
            <consortium name="The Broad Institute Genomics Platform"/>
            <consortium name="The Broad Institute Genome Sequencing Center for Infectious Disease"/>
            <person name="Wu L."/>
            <person name="Ma J."/>
        </authorList>
    </citation>
    <scope>NUCLEOTIDE SEQUENCE [LARGE SCALE GENOMIC DNA]</scope>
    <source>
        <strain evidence="3">CCM 8681</strain>
    </source>
</reference>
<sequence length="174" mass="19932">MKNISTQNNFNNTKYIEKMKTLKTIVLAFTLILTASLSAQDKMANNLDNSNIALQGYSPVSYLDLGLAQIGNKNYKSEYKKVTYYFTSKEQKATFDKNPAKYMPQYGGFCAFGTYAGAKFRVDPNKFIVEDGKYYLYLKNVELDAKQLWLAENNHSKLKSIADKNWKKLSKTHN</sequence>
<evidence type="ECO:0000313" key="3">
    <source>
        <dbReference type="Proteomes" id="UP000624701"/>
    </source>
</evidence>
<dbReference type="Proteomes" id="UP000624701">
    <property type="component" value="Unassembled WGS sequence"/>
</dbReference>
<organism evidence="2 3">
    <name type="scientific">Winogradskyella haliclonae</name>
    <dbReference type="NCBI Taxonomy" id="2048558"/>
    <lineage>
        <taxon>Bacteria</taxon>
        <taxon>Pseudomonadati</taxon>
        <taxon>Bacteroidota</taxon>
        <taxon>Flavobacteriia</taxon>
        <taxon>Flavobacteriales</taxon>
        <taxon>Flavobacteriaceae</taxon>
        <taxon>Winogradskyella</taxon>
    </lineage>
</organism>
<dbReference type="EMBL" id="BMDQ01000003">
    <property type="protein sequence ID" value="GGI58086.1"/>
    <property type="molecule type" value="Genomic_DNA"/>
</dbReference>
<evidence type="ECO:0008006" key="4">
    <source>
        <dbReference type="Google" id="ProtNLM"/>
    </source>
</evidence>
<keyword evidence="1" id="KW-0732">Signal</keyword>
<accession>A0ABQ2C017</accession>
<name>A0ABQ2C017_9FLAO</name>
<evidence type="ECO:0000313" key="2">
    <source>
        <dbReference type="EMBL" id="GGI58086.1"/>
    </source>
</evidence>
<feature type="chain" id="PRO_5045786684" description="YHS domain protein" evidence="1">
    <location>
        <begin position="40"/>
        <end position="174"/>
    </location>
</feature>